<dbReference type="AlphaFoldDB" id="A0A2S6HZR5"/>
<comment type="caution">
    <text evidence="1">The sequence shown here is derived from an EMBL/GenBank/DDBJ whole genome shotgun (WGS) entry which is preliminary data.</text>
</comment>
<sequence length="64" mass="6823">MNIYTRRQTGDGETTLGSQIGVGFAHGSGGGFTICLDAMPIPSDGRLDLVAFPIKTKRSDHQDN</sequence>
<accession>A0A2S6HZR5</accession>
<evidence type="ECO:0000313" key="1">
    <source>
        <dbReference type="EMBL" id="PPK83925.1"/>
    </source>
</evidence>
<organism evidence="1 2">
    <name type="scientific">Neolewinella xylanilytica</name>
    <dbReference type="NCBI Taxonomy" id="1514080"/>
    <lineage>
        <taxon>Bacteria</taxon>
        <taxon>Pseudomonadati</taxon>
        <taxon>Bacteroidota</taxon>
        <taxon>Saprospiria</taxon>
        <taxon>Saprospirales</taxon>
        <taxon>Lewinellaceae</taxon>
        <taxon>Neolewinella</taxon>
    </lineage>
</organism>
<evidence type="ECO:0000313" key="2">
    <source>
        <dbReference type="Proteomes" id="UP000237662"/>
    </source>
</evidence>
<proteinExistence type="predicted"/>
<reference evidence="1 2" key="1">
    <citation type="submission" date="2018-02" db="EMBL/GenBank/DDBJ databases">
        <title>Genomic Encyclopedia of Archaeal and Bacterial Type Strains, Phase II (KMG-II): from individual species to whole genera.</title>
        <authorList>
            <person name="Goeker M."/>
        </authorList>
    </citation>
    <scope>NUCLEOTIDE SEQUENCE [LARGE SCALE GENOMIC DNA]</scope>
    <source>
        <strain evidence="1 2">DSM 29526</strain>
    </source>
</reference>
<dbReference type="EMBL" id="PTJC01000010">
    <property type="protein sequence ID" value="PPK83925.1"/>
    <property type="molecule type" value="Genomic_DNA"/>
</dbReference>
<dbReference type="Proteomes" id="UP000237662">
    <property type="component" value="Unassembled WGS sequence"/>
</dbReference>
<protein>
    <submittedName>
        <fullName evidence="1">Uncharacterized protein</fullName>
    </submittedName>
</protein>
<keyword evidence="2" id="KW-1185">Reference proteome</keyword>
<name>A0A2S6HZR5_9BACT</name>
<gene>
    <name evidence="1" type="ORF">CLV84_4297</name>
</gene>